<evidence type="ECO:0000256" key="2">
    <source>
        <dbReference type="ARBA" id="ARBA00022525"/>
    </source>
</evidence>
<dbReference type="GO" id="GO:0005576">
    <property type="term" value="C:extracellular region"/>
    <property type="evidence" value="ECO:0007669"/>
    <property type="project" value="UniProtKB-SubCell"/>
</dbReference>
<dbReference type="Gene3D" id="3.40.50.1820">
    <property type="entry name" value="alpha/beta hydrolase"/>
    <property type="match status" value="1"/>
</dbReference>
<evidence type="ECO:0000256" key="7">
    <source>
        <dbReference type="ARBA" id="ARBA00023326"/>
    </source>
</evidence>
<dbReference type="GO" id="GO:0045493">
    <property type="term" value="P:xylan catabolic process"/>
    <property type="evidence" value="ECO:0007669"/>
    <property type="project" value="UniProtKB-KW"/>
</dbReference>
<evidence type="ECO:0000256" key="8">
    <source>
        <dbReference type="SAM" id="MobiDB-lite"/>
    </source>
</evidence>
<dbReference type="Proteomes" id="UP000243207">
    <property type="component" value="Chromosome I"/>
</dbReference>
<organism evidence="10 11">
    <name type="scientific">Halopseudomonas xinjiangensis</name>
    <dbReference type="NCBI Taxonomy" id="487184"/>
    <lineage>
        <taxon>Bacteria</taxon>
        <taxon>Pseudomonadati</taxon>
        <taxon>Pseudomonadota</taxon>
        <taxon>Gammaproteobacteria</taxon>
        <taxon>Pseudomonadales</taxon>
        <taxon>Pseudomonadaceae</taxon>
        <taxon>Halopseudomonas</taxon>
    </lineage>
</organism>
<sequence length="406" mass="43727">MKIKLVCLMLMGLLSAGCGGGGGGGGEPAPAQEEQTPPADGSPTTDTPSQPQNPPNRPSSPRPQPQQPEPEEEEEEEVPATPGTPGPILSPSDPEPAEPDSPEQEPADPAPTDPEEPAPTEPEDPTPTEPEEPPTDPEDPVLNSNPYASAGCGFDPMVEGEHTLRINGTDRIFTVDLPADYDQNRAYAMVFGFHGRGRDGQFQNTNYGNLASTMGDDAVLVYPEGLYMDNQGAVGDKHGGSGTTWEIEGSTDLEFFDAMLQQLKSETCIDEQRVYTVGFSMGGYFSARLACERGMDVRAFAAAGAGAPAIDPAMCENMSAAWLAHDPEDTAIDYEDAGLALRDYWLDVNMCGPETRPIASEGDCVEYTNCAVDYPVQWCTYSQGSNHHQWPNFAPREVWDFFLSLE</sequence>
<evidence type="ECO:0000256" key="5">
    <source>
        <dbReference type="ARBA" id="ARBA00022801"/>
    </source>
</evidence>
<evidence type="ECO:0000256" key="1">
    <source>
        <dbReference type="ARBA" id="ARBA00004613"/>
    </source>
</evidence>
<dbReference type="PANTHER" id="PTHR38050:SF2">
    <property type="entry name" value="FERULOYL ESTERASE C-RELATED"/>
    <property type="match status" value="1"/>
</dbReference>
<keyword evidence="5" id="KW-0378">Hydrolase</keyword>
<feature type="compositionally biased region" description="Pro residues" evidence="8">
    <location>
        <begin position="51"/>
        <end position="68"/>
    </location>
</feature>
<reference evidence="11" key="1">
    <citation type="submission" date="2016-10" db="EMBL/GenBank/DDBJ databases">
        <authorList>
            <person name="Varghese N."/>
            <person name="Submissions S."/>
        </authorList>
    </citation>
    <scope>NUCLEOTIDE SEQUENCE [LARGE SCALE GENOMIC DNA]</scope>
    <source>
        <strain evidence="11">NRRL B-51270</strain>
    </source>
</reference>
<keyword evidence="11" id="KW-1185">Reference proteome</keyword>
<dbReference type="RefSeq" id="WP_093397161.1">
    <property type="nucleotide sequence ID" value="NZ_LT629736.1"/>
</dbReference>
<evidence type="ECO:0000256" key="3">
    <source>
        <dbReference type="ARBA" id="ARBA00022651"/>
    </source>
</evidence>
<feature type="compositionally biased region" description="Low complexity" evidence="8">
    <location>
        <begin position="28"/>
        <end position="39"/>
    </location>
</feature>
<dbReference type="AlphaFoldDB" id="A0A1H1Z181"/>
<evidence type="ECO:0000256" key="6">
    <source>
        <dbReference type="ARBA" id="ARBA00023277"/>
    </source>
</evidence>
<feature type="region of interest" description="Disordered" evidence="8">
    <location>
        <begin position="17"/>
        <end position="154"/>
    </location>
</feature>
<dbReference type="InterPro" id="IPR043595">
    <property type="entry name" value="FaeB/C/D"/>
</dbReference>
<dbReference type="SUPFAM" id="SSF53474">
    <property type="entry name" value="alpha/beta-Hydrolases"/>
    <property type="match status" value="1"/>
</dbReference>
<keyword evidence="3" id="KW-0858">Xylan degradation</keyword>
<dbReference type="PROSITE" id="PS51257">
    <property type="entry name" value="PROKAR_LIPOPROTEIN"/>
    <property type="match status" value="1"/>
</dbReference>
<accession>A0A1H1Z181</accession>
<feature type="signal peptide" evidence="9">
    <location>
        <begin position="1"/>
        <end position="20"/>
    </location>
</feature>
<dbReference type="InterPro" id="IPR029058">
    <property type="entry name" value="AB_hydrolase_fold"/>
</dbReference>
<dbReference type="GO" id="GO:0030600">
    <property type="term" value="F:feruloyl esterase activity"/>
    <property type="evidence" value="ECO:0007669"/>
    <property type="project" value="InterPro"/>
</dbReference>
<protein>
    <submittedName>
        <fullName evidence="10">Poly(3-hydroxybutyrate) depolymerase</fullName>
    </submittedName>
</protein>
<dbReference type="PANTHER" id="PTHR38050">
    <property type="match status" value="1"/>
</dbReference>
<comment type="subcellular location">
    <subcellularLocation>
        <location evidence="1">Secreted</location>
    </subcellularLocation>
</comment>
<feature type="compositionally biased region" description="Acidic residues" evidence="8">
    <location>
        <begin position="95"/>
        <end position="106"/>
    </location>
</feature>
<dbReference type="Pfam" id="PF00756">
    <property type="entry name" value="Esterase"/>
    <property type="match status" value="1"/>
</dbReference>
<dbReference type="InterPro" id="IPR000801">
    <property type="entry name" value="Esterase-like"/>
</dbReference>
<keyword evidence="7" id="KW-0624">Polysaccharide degradation</keyword>
<keyword evidence="4 9" id="KW-0732">Signal</keyword>
<name>A0A1H1Z181_9GAMM</name>
<evidence type="ECO:0000313" key="10">
    <source>
        <dbReference type="EMBL" id="SDT27359.1"/>
    </source>
</evidence>
<feature type="compositionally biased region" description="Gly residues" evidence="8">
    <location>
        <begin position="17"/>
        <end position="27"/>
    </location>
</feature>
<dbReference type="EMBL" id="LT629736">
    <property type="protein sequence ID" value="SDT27359.1"/>
    <property type="molecule type" value="Genomic_DNA"/>
</dbReference>
<evidence type="ECO:0000256" key="9">
    <source>
        <dbReference type="SAM" id="SignalP"/>
    </source>
</evidence>
<dbReference type="OrthoDB" id="1094867at2"/>
<feature type="compositionally biased region" description="Acidic residues" evidence="8">
    <location>
        <begin position="69"/>
        <end position="78"/>
    </location>
</feature>
<evidence type="ECO:0000313" key="11">
    <source>
        <dbReference type="Proteomes" id="UP000243207"/>
    </source>
</evidence>
<evidence type="ECO:0000256" key="4">
    <source>
        <dbReference type="ARBA" id="ARBA00022729"/>
    </source>
</evidence>
<feature type="compositionally biased region" description="Acidic residues" evidence="8">
    <location>
        <begin position="113"/>
        <end position="139"/>
    </location>
</feature>
<gene>
    <name evidence="10" type="ORF">SAMN05216421_3341</name>
</gene>
<feature type="chain" id="PRO_5009267189" evidence="9">
    <location>
        <begin position="21"/>
        <end position="406"/>
    </location>
</feature>
<keyword evidence="2" id="KW-0964">Secreted</keyword>
<proteinExistence type="predicted"/>
<keyword evidence="6" id="KW-0119">Carbohydrate metabolism</keyword>